<evidence type="ECO:0000313" key="1">
    <source>
        <dbReference type="EMBL" id="QAA32267.1"/>
    </source>
</evidence>
<reference evidence="1 2" key="1">
    <citation type="submission" date="2018-01" db="EMBL/GenBank/DDBJ databases">
        <title>Genome Sequencing and Assembly of Anaerobacter polyendosporus strain CT4.</title>
        <authorList>
            <person name="Tachaapaikoon C."/>
            <person name="Sutheeworapong S."/>
            <person name="Jenjaroenpun P."/>
            <person name="Wongsurawat T."/>
            <person name="Nookeaw I."/>
            <person name="Cheawchanlertfa P."/>
            <person name="Kosugi A."/>
            <person name="Cheevadhanarak S."/>
            <person name="Ratanakhanokchai K."/>
        </authorList>
    </citation>
    <scope>NUCLEOTIDE SEQUENCE [LARGE SCALE GENOMIC DNA]</scope>
    <source>
        <strain evidence="1 2">CT4</strain>
    </source>
</reference>
<dbReference type="OrthoDB" id="9842663at2"/>
<organism evidence="1 2">
    <name type="scientific">Clostridium manihotivorum</name>
    <dbReference type="NCBI Taxonomy" id="2320868"/>
    <lineage>
        <taxon>Bacteria</taxon>
        <taxon>Bacillati</taxon>
        <taxon>Bacillota</taxon>
        <taxon>Clostridia</taxon>
        <taxon>Eubacteriales</taxon>
        <taxon>Clostridiaceae</taxon>
        <taxon>Clostridium</taxon>
    </lineage>
</organism>
<dbReference type="EMBL" id="CP025746">
    <property type="protein sequence ID" value="QAA32267.1"/>
    <property type="molecule type" value="Genomic_DNA"/>
</dbReference>
<protein>
    <submittedName>
        <fullName evidence="1">Uncharacterized protein</fullName>
    </submittedName>
</protein>
<dbReference type="RefSeq" id="WP_128213056.1">
    <property type="nucleotide sequence ID" value="NZ_CP025746.1"/>
</dbReference>
<evidence type="ECO:0000313" key="2">
    <source>
        <dbReference type="Proteomes" id="UP000286268"/>
    </source>
</evidence>
<gene>
    <name evidence="1" type="ORF">C1I91_11795</name>
</gene>
<sequence length="111" mass="12957">MYKIIKQANNGWEIHEVPGFSTIALVKYEANHQDINKIIKILRALYNDKVVEGPIDMNMAMRDEYLQPLSVGEYDFIINLDFWENLVFDPKQEGGNSYVWSLFQKLAIETD</sequence>
<dbReference type="KEGG" id="cmah:C1I91_11795"/>
<keyword evidence="2" id="KW-1185">Reference proteome</keyword>
<dbReference type="AlphaFoldDB" id="A0A3R5QTK5"/>
<name>A0A3R5QTK5_9CLOT</name>
<accession>A0A3R5QTK5</accession>
<proteinExistence type="predicted"/>
<dbReference type="Proteomes" id="UP000286268">
    <property type="component" value="Chromosome"/>
</dbReference>